<sequence>MRIKMTKRITSLTLVLTLFMSLFSSLVFASTEKAAGATKSPPTKEIVKLIPSESTVSLSLNQGHHGLKVEAEYKDGSKADVTAEGKWTSQDEKVVTVETGRLKAVNIGSTNVQFSLGNAVLNIEVNIKKSTQVLSQLSTPSESKKIVSLVLEAKQITYIDEGQERPIALKALYSDGSMEDVSKLAKWESEDPSIALVEKGVLKGISNGNVAMKVTYANLPQINFFASIRGIPHGDELYLSADMFRLETSHEPVQVDANIKNTWGNGAYSWKDVTSSGSWTTTNRNVATVNKDGQITPVGIGQAYIYFKYDKLVSAVLVNVVKPTKLVTDEPTVELLPGQNWPVNLTEVFTNGISEGGVNLSENVNPNEVKWTVDDNSIATVTDSGYIIGRKTGKTIVTASYRSDVLPPVKIEVAVTNKLTTPRVIGLTASPSNLSLGAGDESPVAITAIYSDGSTEDVSGSVEFYSDNEKVAYTQRTYGGAPNVIGNMSGSTVFHAIYNNGRNTVDIPVAVKDKDGQKQAPIPESISVTPDMKNMVINQQQQLEVKTTYSDRSNSTSYAEYKSSNPNVVKVNKDGLLTAVGTGTTTITVDSSGYSKQVSIVVSNEPSNDFVNKIVDLIPSEKDISFSLSEHTHSFSVKAKYKDGSTADVTSDTRFTSLDPDKVTVKNGVLTAVAAGTTQVLIDYGTSTKILNVSILSRNDASIKDLKIESLLVSSLNVVVQKDKLYPVHLFAQYNDGTQREISNSIQWTTEDSTVVSVKDGKFIGMKTGKTTVSATIAGFSSIKIPVKVQDQAGPVNLVGIVSTGMVLQPEAGSLVDALSGTQNGMILHPEAGTVDANAFAEYTDHNIVQVDTEGKWESSDESVATVDQNGVIKWVGPGEAYIWFIYENMRDAVWVRNIKPVDLYWAENDKWTDSNVILEPNKSTDISINGFFGRPGRDGRCDCYNLNSKAKLTVADESVATISADGHLIAHSVGKTTITATVFGMSKTIDVEVVAKYPTFTIGISSSPGYIVNSVGSKNEVVINAMSSDGTIKDVTADVKYTSSNPEVAEVTADHKIVTKSEGAAVIFAEYDGFKIYFPVIVKP</sequence>
<keyword evidence="1" id="KW-0732">Signal</keyword>
<proteinExistence type="predicted"/>
<accession>A0A8J3AFM6</accession>
<feature type="chain" id="PRO_5035233343" description="BIG2 domain-containing protein" evidence="1">
    <location>
        <begin position="30"/>
        <end position="1085"/>
    </location>
</feature>
<evidence type="ECO:0000313" key="3">
    <source>
        <dbReference type="EMBL" id="GGI11725.1"/>
    </source>
</evidence>
<dbReference type="SMART" id="SM00635">
    <property type="entry name" value="BID_2"/>
    <property type="match status" value="11"/>
</dbReference>
<dbReference type="InterPro" id="IPR003343">
    <property type="entry name" value="Big_2"/>
</dbReference>
<feature type="signal peptide" evidence="1">
    <location>
        <begin position="1"/>
        <end position="29"/>
    </location>
</feature>
<feature type="domain" description="BIG2" evidence="2">
    <location>
        <begin position="240"/>
        <end position="319"/>
    </location>
</feature>
<feature type="domain" description="BIG2" evidence="2">
    <location>
        <begin position="150"/>
        <end position="226"/>
    </location>
</feature>
<dbReference type="InterPro" id="IPR045197">
    <property type="entry name" value="NUP210-like"/>
</dbReference>
<keyword evidence="4" id="KW-1185">Reference proteome</keyword>
<organism evidence="3 4">
    <name type="scientific">Gottfriedia solisilvae</name>
    <dbReference type="NCBI Taxonomy" id="1516104"/>
    <lineage>
        <taxon>Bacteria</taxon>
        <taxon>Bacillati</taxon>
        <taxon>Bacillota</taxon>
        <taxon>Bacilli</taxon>
        <taxon>Bacillales</taxon>
        <taxon>Bacillaceae</taxon>
        <taxon>Gottfriedia</taxon>
    </lineage>
</organism>
<feature type="domain" description="BIG2" evidence="2">
    <location>
        <begin position="522"/>
        <end position="601"/>
    </location>
</feature>
<dbReference type="AlphaFoldDB" id="A0A8J3AFM6"/>
<feature type="domain" description="BIG2" evidence="2">
    <location>
        <begin position="707"/>
        <end position="787"/>
    </location>
</feature>
<gene>
    <name evidence="3" type="ORF">GCM10007380_09280</name>
</gene>
<comment type="caution">
    <text evidence="3">The sequence shown here is derived from an EMBL/GenBank/DDBJ whole genome shotgun (WGS) entry which is preliminary data.</text>
</comment>
<dbReference type="EMBL" id="BMHB01000001">
    <property type="protein sequence ID" value="GGI11725.1"/>
    <property type="molecule type" value="Genomic_DNA"/>
</dbReference>
<dbReference type="OrthoDB" id="2348975at2"/>
<dbReference type="RefSeq" id="WP_087999162.1">
    <property type="nucleotide sequence ID" value="NZ_BMHB01000001.1"/>
</dbReference>
<feature type="domain" description="BIG2" evidence="2">
    <location>
        <begin position="423"/>
        <end position="508"/>
    </location>
</feature>
<feature type="domain" description="BIG2" evidence="2">
    <location>
        <begin position="611"/>
        <end position="694"/>
    </location>
</feature>
<dbReference type="InterPro" id="IPR008964">
    <property type="entry name" value="Invasin/intimin_cell_adhesion"/>
</dbReference>
<dbReference type="Pfam" id="PF02368">
    <property type="entry name" value="Big_2"/>
    <property type="match status" value="1"/>
</dbReference>
<feature type="domain" description="BIG2" evidence="2">
    <location>
        <begin position="913"/>
        <end position="993"/>
    </location>
</feature>
<evidence type="ECO:0000259" key="2">
    <source>
        <dbReference type="SMART" id="SM00635"/>
    </source>
</evidence>
<dbReference type="Proteomes" id="UP000626244">
    <property type="component" value="Unassembled WGS sequence"/>
</dbReference>
<feature type="domain" description="BIG2" evidence="2">
    <location>
        <begin position="822"/>
        <end position="897"/>
    </location>
</feature>
<reference evidence="4" key="1">
    <citation type="journal article" date="2019" name="Int. J. Syst. Evol. Microbiol.">
        <title>The Global Catalogue of Microorganisms (GCM) 10K type strain sequencing project: providing services to taxonomists for standard genome sequencing and annotation.</title>
        <authorList>
            <consortium name="The Broad Institute Genomics Platform"/>
            <consortium name="The Broad Institute Genome Sequencing Center for Infectious Disease"/>
            <person name="Wu L."/>
            <person name="Ma J."/>
        </authorList>
    </citation>
    <scope>NUCLEOTIDE SEQUENCE [LARGE SCALE GENOMIC DNA]</scope>
    <source>
        <strain evidence="4">CGMCC 1.14993</strain>
    </source>
</reference>
<name>A0A8J3AFM6_9BACI</name>
<dbReference type="PANTHER" id="PTHR23019:SF0">
    <property type="entry name" value="NUCLEAR PORE MEMBRANE GLYCOPROTEIN 210"/>
    <property type="match status" value="1"/>
</dbReference>
<evidence type="ECO:0000313" key="4">
    <source>
        <dbReference type="Proteomes" id="UP000626244"/>
    </source>
</evidence>
<evidence type="ECO:0000256" key="1">
    <source>
        <dbReference type="SAM" id="SignalP"/>
    </source>
</evidence>
<dbReference type="PANTHER" id="PTHR23019">
    <property type="entry name" value="NUCLEAR PORE MEMBRANE GLYCOPROTEIN GP210-RELATED"/>
    <property type="match status" value="1"/>
</dbReference>
<protein>
    <recommendedName>
        <fullName evidence="2">BIG2 domain-containing protein</fullName>
    </recommendedName>
</protein>
<feature type="domain" description="BIG2" evidence="2">
    <location>
        <begin position="1001"/>
        <end position="1080"/>
    </location>
</feature>
<feature type="domain" description="BIG2" evidence="2">
    <location>
        <begin position="329"/>
        <end position="411"/>
    </location>
</feature>
<feature type="domain" description="BIG2" evidence="2">
    <location>
        <begin position="43"/>
        <end position="126"/>
    </location>
</feature>
<dbReference type="Gene3D" id="2.60.40.1080">
    <property type="match status" value="11"/>
</dbReference>
<dbReference type="SUPFAM" id="SSF49373">
    <property type="entry name" value="Invasin/intimin cell-adhesion fragments"/>
    <property type="match status" value="7"/>
</dbReference>